<sequence length="691" mass="76277">MVKKPKTLWSLIALLILVLPLLAACGDAASTATTATDSTQPTTAASDSSATTTAPTAGTDVQPTTASTDVKDVTVTLPFQQGGITSLDHAYWSAQLFVSQGVVFEGLYGYDQQLNIVPKIAESATPSADNLVWTIKLRKDKKWSNGDPVTAKDFYAAWVRAAGPELKDAPMWAGMMGYVKNGYAFKAGAVGVDEVGFKLIDDYTIEVTLSQPNAAFINFLPVMNAMPINAKSLEANPSDWFDPKNAVYNGPYVVESWVSGGDIVLKRNPNYVGEGTGNVGTIVLRPYADANARLQAFENQEIQFTFLEDASQLAYAQGNPDIKDNIKSEENPIVWKGIQYNRSLNAGPLQDVRVRQAFALSIDKKAITDQILKGLAVPTDTFNSDVRVKDKVKSLTYDVAKAKQLLAEAGYPDGAGFPELTFYAPPSNDPQMPWIEAVAKMWQDNLGVKVVIQNNEGPVYSNIQWSNYNKDIQPGFATLGGPMNWFQPLDLTLATNHIWYFMDYKEGGMAKFAEYQTQIDAVSSTEAVGDWADLTARAEAAWTKRQAINAIEEPEMAKISAKAAEAPSFKEQWDAINERFTAAADDAEKLTAYKDGLLLVLKEEQDATWYDNRTDENKQAQRLMLKLAGQTLDDAWQTLPEIQQLAIDSAWMIPIYYDKLYYATDPRLSGIVINKLSWGGIFQYQYLQWTE</sequence>
<dbReference type="RefSeq" id="WP_345723763.1">
    <property type="nucleotide sequence ID" value="NZ_BAABRU010000016.1"/>
</dbReference>
<accession>A0ABP9X6M1</accession>
<reference evidence="4 5" key="1">
    <citation type="submission" date="2024-02" db="EMBL/GenBank/DDBJ databases">
        <title>Herpetosiphon gulosus NBRC 112829.</title>
        <authorList>
            <person name="Ichikawa N."/>
            <person name="Katano-Makiyama Y."/>
            <person name="Hidaka K."/>
        </authorList>
    </citation>
    <scope>NUCLEOTIDE SEQUENCE [LARGE SCALE GENOMIC DNA]</scope>
    <source>
        <strain evidence="4 5">NBRC 112829</strain>
    </source>
</reference>
<dbReference type="SUPFAM" id="SSF53850">
    <property type="entry name" value="Periplasmic binding protein-like II"/>
    <property type="match status" value="1"/>
</dbReference>
<dbReference type="Proteomes" id="UP001428290">
    <property type="component" value="Unassembled WGS sequence"/>
</dbReference>
<dbReference type="PIRSF" id="PIRSF002741">
    <property type="entry name" value="MppA"/>
    <property type="match status" value="1"/>
</dbReference>
<dbReference type="Gene3D" id="3.10.105.10">
    <property type="entry name" value="Dipeptide-binding Protein, Domain 3"/>
    <property type="match status" value="1"/>
</dbReference>
<keyword evidence="2" id="KW-0732">Signal</keyword>
<evidence type="ECO:0000313" key="5">
    <source>
        <dbReference type="Proteomes" id="UP001428290"/>
    </source>
</evidence>
<evidence type="ECO:0000256" key="1">
    <source>
        <dbReference type="SAM" id="MobiDB-lite"/>
    </source>
</evidence>
<dbReference type="EMBL" id="BAABRU010000016">
    <property type="protein sequence ID" value="GAA5530170.1"/>
    <property type="molecule type" value="Genomic_DNA"/>
</dbReference>
<feature type="region of interest" description="Disordered" evidence="1">
    <location>
        <begin position="32"/>
        <end position="65"/>
    </location>
</feature>
<organism evidence="4 5">
    <name type="scientific">Herpetosiphon gulosus</name>
    <dbReference type="NCBI Taxonomy" id="1973496"/>
    <lineage>
        <taxon>Bacteria</taxon>
        <taxon>Bacillati</taxon>
        <taxon>Chloroflexota</taxon>
        <taxon>Chloroflexia</taxon>
        <taxon>Herpetosiphonales</taxon>
        <taxon>Herpetosiphonaceae</taxon>
        <taxon>Herpetosiphon</taxon>
    </lineage>
</organism>
<comment type="caution">
    <text evidence="4">The sequence shown here is derived from an EMBL/GenBank/DDBJ whole genome shotgun (WGS) entry which is preliminary data.</text>
</comment>
<evidence type="ECO:0000259" key="3">
    <source>
        <dbReference type="Pfam" id="PF00496"/>
    </source>
</evidence>
<dbReference type="InterPro" id="IPR030678">
    <property type="entry name" value="Peptide/Ni-bd"/>
</dbReference>
<feature type="domain" description="Solute-binding protein family 5" evidence="3">
    <location>
        <begin position="115"/>
        <end position="478"/>
    </location>
</feature>
<dbReference type="Gene3D" id="3.40.190.10">
    <property type="entry name" value="Periplasmic binding protein-like II"/>
    <property type="match status" value="1"/>
</dbReference>
<proteinExistence type="predicted"/>
<dbReference type="InterPro" id="IPR039424">
    <property type="entry name" value="SBP_5"/>
</dbReference>
<dbReference type="CDD" id="cd08504">
    <property type="entry name" value="PBP2_OppA"/>
    <property type="match status" value="1"/>
</dbReference>
<protein>
    <recommendedName>
        <fullName evidence="3">Solute-binding protein family 5 domain-containing protein</fullName>
    </recommendedName>
</protein>
<dbReference type="PANTHER" id="PTHR30290">
    <property type="entry name" value="PERIPLASMIC BINDING COMPONENT OF ABC TRANSPORTER"/>
    <property type="match status" value="1"/>
</dbReference>
<feature type="compositionally biased region" description="Low complexity" evidence="1">
    <location>
        <begin position="32"/>
        <end position="60"/>
    </location>
</feature>
<dbReference type="PANTHER" id="PTHR30290:SF83">
    <property type="entry name" value="ABC TRANSPORTER SUBSTRATE-BINDING PROTEIN"/>
    <property type="match status" value="1"/>
</dbReference>
<evidence type="ECO:0000313" key="4">
    <source>
        <dbReference type="EMBL" id="GAA5530170.1"/>
    </source>
</evidence>
<dbReference type="PROSITE" id="PS51257">
    <property type="entry name" value="PROKAR_LIPOPROTEIN"/>
    <property type="match status" value="1"/>
</dbReference>
<name>A0ABP9X6M1_9CHLR</name>
<evidence type="ECO:0000256" key="2">
    <source>
        <dbReference type="SAM" id="SignalP"/>
    </source>
</evidence>
<dbReference type="InterPro" id="IPR000914">
    <property type="entry name" value="SBP_5_dom"/>
</dbReference>
<gene>
    <name evidence="4" type="ORF">Hgul01_03988</name>
</gene>
<dbReference type="Gene3D" id="3.90.76.10">
    <property type="entry name" value="Dipeptide-binding Protein, Domain 1"/>
    <property type="match status" value="1"/>
</dbReference>
<feature type="signal peptide" evidence="2">
    <location>
        <begin position="1"/>
        <end position="23"/>
    </location>
</feature>
<feature type="chain" id="PRO_5045865136" description="Solute-binding protein family 5 domain-containing protein" evidence="2">
    <location>
        <begin position="24"/>
        <end position="691"/>
    </location>
</feature>
<keyword evidence="5" id="KW-1185">Reference proteome</keyword>
<dbReference type="Pfam" id="PF00496">
    <property type="entry name" value="SBP_bac_5"/>
    <property type="match status" value="1"/>
</dbReference>